<name>A0ACB7J3W7_PLECO</name>
<protein>
    <submittedName>
        <fullName evidence="1">Uncharacterized protein</fullName>
    </submittedName>
</protein>
<sequence>MALKFETMYQNLYDDLNDPGCILYRTRLLKDLKSAALKPFMAAQPIGASAEYSKDGYLSTLALVTKILEGSPEAKGKWGCLIVEFPASGGRKGDRPDSPNSQDDSLLQKMFQQQTSNIYAFDIAPLAMSLFGDHNLRISNGIDIQSAFPKIVDRNPLKIIHDIVDSRFRVFDENIKSVFRHSNVSDDSANMHNDLILRAWISRTIVDIESASTTFDKVPKVNLANFPDATLHFLMKREKDALRLEQQKPSQTNHRFQNTRDGKGNYIARASTYKGKFQRGQEIEVTITTGSGANYVLTGTTARVDGQSARMVTDESLNSRNITNIVSVGRDEPTLAQRQRANTLLRILQGEVGLIDNNPWIQNIFFYNGSALVWPPDWHPPSSKQAPSNCNLDRLNLNPSQNTAIQAMLSTSSKDHIVIIQGPPGTGKTSVIANYVKTAIHSGYRGLWLVAQSNVAVKNIAEKLISYEFTDFRLLVSREFRYEWHEHLYQKIQPHVIQSDEFTEYLGVRLKGVQVILCTLSMLSNKHISRFTSSVPLQTLVVDEASQIEVGDYVSTFAKFPGLRKVCFIGDDKQLPPFGQEEIESLQSIFEVSHLREKTYLLDTQYRMPPQAGDFISAAVYDNLLKSNPLHPISGDTSSCAFIHVDGRESFSNKSFQNDAEMKLVLKLASQLEEKRLSYRIVTPYESQRNLIETKMQENEMQWEDKCFNVDSFQGNEDDYIIISLVRTSELGFLKSLRRTNVMLTRFRRKMYIVTLKEFIKKAGASCLVGRLVEHMGEEAWLTEKDVELGNI</sequence>
<proteinExistence type="predicted"/>
<evidence type="ECO:0000313" key="2">
    <source>
        <dbReference type="Proteomes" id="UP000824881"/>
    </source>
</evidence>
<gene>
    <name evidence="1" type="ORF">CCMSSC00406_0001899</name>
</gene>
<evidence type="ECO:0000313" key="1">
    <source>
        <dbReference type="EMBL" id="KAG9224950.1"/>
    </source>
</evidence>
<reference evidence="1 2" key="1">
    <citation type="journal article" date="2021" name="Appl. Environ. Microbiol.">
        <title>Genetic linkage and physical mapping for an oyster mushroom Pleurotus cornucopiae and QTL analysis for the trait cap color.</title>
        <authorList>
            <person name="Zhang Y."/>
            <person name="Gao W."/>
            <person name="Sonnenberg A."/>
            <person name="Chen Q."/>
            <person name="Zhang J."/>
            <person name="Huang C."/>
        </authorList>
    </citation>
    <scope>NUCLEOTIDE SEQUENCE [LARGE SCALE GENOMIC DNA]</scope>
    <source>
        <strain evidence="1">CCMSSC00406</strain>
    </source>
</reference>
<organism evidence="1 2">
    <name type="scientific">Pleurotus cornucopiae</name>
    <name type="common">Cornucopia mushroom</name>
    <dbReference type="NCBI Taxonomy" id="5321"/>
    <lineage>
        <taxon>Eukaryota</taxon>
        <taxon>Fungi</taxon>
        <taxon>Dikarya</taxon>
        <taxon>Basidiomycota</taxon>
        <taxon>Agaricomycotina</taxon>
        <taxon>Agaricomycetes</taxon>
        <taxon>Agaricomycetidae</taxon>
        <taxon>Agaricales</taxon>
        <taxon>Pleurotineae</taxon>
        <taxon>Pleurotaceae</taxon>
        <taxon>Pleurotus</taxon>
    </lineage>
</organism>
<comment type="caution">
    <text evidence="1">The sequence shown here is derived from an EMBL/GenBank/DDBJ whole genome shotgun (WGS) entry which is preliminary data.</text>
</comment>
<keyword evidence="2" id="KW-1185">Reference proteome</keyword>
<dbReference type="EMBL" id="WQMT02000003">
    <property type="protein sequence ID" value="KAG9224950.1"/>
    <property type="molecule type" value="Genomic_DNA"/>
</dbReference>
<accession>A0ACB7J3W7</accession>
<dbReference type="Proteomes" id="UP000824881">
    <property type="component" value="Unassembled WGS sequence"/>
</dbReference>